<evidence type="ECO:0000256" key="2">
    <source>
        <dbReference type="ARBA" id="ARBA00002632"/>
    </source>
</evidence>
<dbReference type="EC" id="2.7.1.25" evidence="5 14"/>
<evidence type="ECO:0000256" key="8">
    <source>
        <dbReference type="ARBA" id="ARBA00022741"/>
    </source>
</evidence>
<keyword evidence="10 14" id="KW-0067">ATP-binding</keyword>
<evidence type="ECO:0000259" key="16">
    <source>
        <dbReference type="Pfam" id="PF01583"/>
    </source>
</evidence>
<proteinExistence type="inferred from homology"/>
<sequence>MLFHYYMIKHINKYNDKNVMWHFYRINREDRERLHQHRSMILWFTGLSGSGKSTLASILEEKLYCRGVSTYSLDGDNIRHGLCKDLSFNSNDRSENIRRVGEVARLMVDAGLVVLVALISPYRIDRQIIRDMCIKDSFLEIFVDTPMLICKQRDPKGLYHQVDCKKIKNFTGIDSIYERPKQPDIYLDGRKTISELMNQLLDLVLVKIFK</sequence>
<keyword evidence="9 14" id="KW-0418">Kinase</keyword>
<keyword evidence="7 14" id="KW-0808">Transferase</keyword>
<evidence type="ECO:0000256" key="12">
    <source>
        <dbReference type="ARBA" id="ARBA00031393"/>
    </source>
</evidence>
<accession>Q7VQG6</accession>
<evidence type="ECO:0000256" key="6">
    <source>
        <dbReference type="ARBA" id="ARBA00018163"/>
    </source>
</evidence>
<dbReference type="GO" id="GO:0070814">
    <property type="term" value="P:hydrogen sulfide biosynthetic process"/>
    <property type="evidence" value="ECO:0007669"/>
    <property type="project" value="UniProtKB-UniRule"/>
</dbReference>
<evidence type="ECO:0000256" key="5">
    <source>
        <dbReference type="ARBA" id="ARBA00012121"/>
    </source>
</evidence>
<dbReference type="Gene3D" id="3.40.50.300">
    <property type="entry name" value="P-loop containing nucleotide triphosphate hydrolases"/>
    <property type="match status" value="1"/>
</dbReference>
<evidence type="ECO:0000313" key="18">
    <source>
        <dbReference type="Proteomes" id="UP000002192"/>
    </source>
</evidence>
<dbReference type="InterPro" id="IPR059117">
    <property type="entry name" value="APS_kinase_dom"/>
</dbReference>
<reference evidence="17 18" key="1">
    <citation type="journal article" date="2003" name="Proc. Natl. Acad. Sci. U.S.A.">
        <title>The genome sequence of Blochmannia floridanus: comparative analysis of reduced genomes.</title>
        <authorList>
            <person name="Gil R."/>
            <person name="Silva F.J."/>
            <person name="Zientz E."/>
            <person name="Delmotte F."/>
            <person name="Gonzalez-Candelas F."/>
            <person name="Latorre A."/>
            <person name="Rausell C."/>
            <person name="Kramerbeek J."/>
            <person name="Gadau J."/>
            <person name="Hoelldobler B."/>
            <person name="van Ham R.C.H.J."/>
            <person name="Gross R."/>
            <person name="Moya A."/>
        </authorList>
    </citation>
    <scope>NUCLEOTIDE SEQUENCE [LARGE SCALE GENOMIC DNA]</scope>
</reference>
<evidence type="ECO:0000256" key="13">
    <source>
        <dbReference type="ARBA" id="ARBA00031464"/>
    </source>
</evidence>
<keyword evidence="8 14" id="KW-0547">Nucleotide-binding</keyword>
<dbReference type="HOGENOM" id="CLU_046932_1_0_6"/>
<comment type="catalytic activity">
    <reaction evidence="1 14 15">
        <text>adenosine 5'-phosphosulfate + ATP = 3'-phosphoadenylyl sulfate + ADP + H(+)</text>
        <dbReference type="Rhea" id="RHEA:24152"/>
        <dbReference type="ChEBI" id="CHEBI:15378"/>
        <dbReference type="ChEBI" id="CHEBI:30616"/>
        <dbReference type="ChEBI" id="CHEBI:58243"/>
        <dbReference type="ChEBI" id="CHEBI:58339"/>
        <dbReference type="ChEBI" id="CHEBI:456216"/>
        <dbReference type="EC" id="2.7.1.25"/>
    </reaction>
</comment>
<dbReference type="GO" id="GO:0004020">
    <property type="term" value="F:adenylylsulfate kinase activity"/>
    <property type="evidence" value="ECO:0007669"/>
    <property type="project" value="UniProtKB-UniRule"/>
</dbReference>
<dbReference type="KEGG" id="bfl:Bfl164"/>
<feature type="binding site" evidence="14">
    <location>
        <begin position="46"/>
        <end position="53"/>
    </location>
    <ligand>
        <name>ATP</name>
        <dbReference type="ChEBI" id="CHEBI:30616"/>
    </ligand>
</feature>
<dbReference type="STRING" id="203907.Bfl164"/>
<dbReference type="InterPro" id="IPR002891">
    <property type="entry name" value="APS"/>
</dbReference>
<evidence type="ECO:0000256" key="11">
    <source>
        <dbReference type="ARBA" id="ARBA00029724"/>
    </source>
</evidence>
<dbReference type="AlphaFoldDB" id="Q7VQG6"/>
<gene>
    <name evidence="14 17" type="primary">cysC</name>
    <name evidence="17" type="ordered locus">Bfl164</name>
</gene>
<dbReference type="GO" id="GO:0000103">
    <property type="term" value="P:sulfate assimilation"/>
    <property type="evidence" value="ECO:0007669"/>
    <property type="project" value="UniProtKB-UniRule"/>
</dbReference>
<dbReference type="Pfam" id="PF01583">
    <property type="entry name" value="APS_kinase"/>
    <property type="match status" value="1"/>
</dbReference>
<dbReference type="PANTHER" id="PTHR11055:SF63">
    <property type="entry name" value="ADENYLYL-SULFATE KINASE 1, CHLOROPLASTIC"/>
    <property type="match status" value="1"/>
</dbReference>
<keyword evidence="18" id="KW-1185">Reference proteome</keyword>
<evidence type="ECO:0000256" key="15">
    <source>
        <dbReference type="RuleBase" id="RU004347"/>
    </source>
</evidence>
<comment type="similarity">
    <text evidence="4 14 15">Belongs to the APS kinase family.</text>
</comment>
<evidence type="ECO:0000313" key="17">
    <source>
        <dbReference type="EMBL" id="CAD83685.1"/>
    </source>
</evidence>
<dbReference type="CDD" id="cd02027">
    <property type="entry name" value="APSK"/>
    <property type="match status" value="1"/>
</dbReference>
<evidence type="ECO:0000256" key="4">
    <source>
        <dbReference type="ARBA" id="ARBA00007008"/>
    </source>
</evidence>
<dbReference type="UniPathway" id="UPA00140">
    <property type="reaction ID" value="UER00205"/>
</dbReference>
<dbReference type="eggNOG" id="COG0529">
    <property type="taxonomic scope" value="Bacteria"/>
</dbReference>
<organism evidence="17 18">
    <name type="scientific">Blochmanniella floridana</name>
    <dbReference type="NCBI Taxonomy" id="203907"/>
    <lineage>
        <taxon>Bacteria</taxon>
        <taxon>Pseudomonadati</taxon>
        <taxon>Pseudomonadota</taxon>
        <taxon>Gammaproteobacteria</taxon>
        <taxon>Enterobacterales</taxon>
        <taxon>Enterobacteriaceae</taxon>
        <taxon>ant endosymbionts</taxon>
        <taxon>Candidatus Blochmanniella</taxon>
    </lineage>
</organism>
<evidence type="ECO:0000256" key="9">
    <source>
        <dbReference type="ARBA" id="ARBA00022777"/>
    </source>
</evidence>
<keyword evidence="14" id="KW-0597">Phosphoprotein</keyword>
<dbReference type="InterPro" id="IPR027417">
    <property type="entry name" value="P-loop_NTPase"/>
</dbReference>
<feature type="domain" description="APS kinase" evidence="16">
    <location>
        <begin position="38"/>
        <end position="188"/>
    </location>
</feature>
<evidence type="ECO:0000256" key="3">
    <source>
        <dbReference type="ARBA" id="ARBA00004806"/>
    </source>
</evidence>
<protein>
    <recommendedName>
        <fullName evidence="6 14">Adenylyl-sulfate kinase</fullName>
        <ecNumber evidence="5 14">2.7.1.25</ecNumber>
    </recommendedName>
    <alternativeName>
        <fullName evidence="12 14">APS kinase</fullName>
    </alternativeName>
    <alternativeName>
        <fullName evidence="13 14">ATP adenosine-5'-phosphosulfate 3'-phosphotransferase</fullName>
    </alternativeName>
    <alternativeName>
        <fullName evidence="11 14">Adenosine-5'-phosphosulfate kinase</fullName>
    </alternativeName>
</protein>
<evidence type="ECO:0000256" key="7">
    <source>
        <dbReference type="ARBA" id="ARBA00022679"/>
    </source>
</evidence>
<evidence type="ECO:0000256" key="14">
    <source>
        <dbReference type="HAMAP-Rule" id="MF_00065"/>
    </source>
</evidence>
<evidence type="ECO:0000256" key="10">
    <source>
        <dbReference type="ARBA" id="ARBA00022840"/>
    </source>
</evidence>
<dbReference type="GO" id="GO:0005524">
    <property type="term" value="F:ATP binding"/>
    <property type="evidence" value="ECO:0007669"/>
    <property type="project" value="UniProtKB-UniRule"/>
</dbReference>
<comment type="pathway">
    <text evidence="3 14 15">Sulfur metabolism; hydrogen sulfide biosynthesis; sulfite from sulfate: step 2/3.</text>
</comment>
<dbReference type="PANTHER" id="PTHR11055">
    <property type="entry name" value="BIFUNCTIONAL 3'-PHOSPHOADENOSINE 5'-PHOSPHOSULFATE SYNTHASE"/>
    <property type="match status" value="1"/>
</dbReference>
<comment type="function">
    <text evidence="2 14 15">Catalyzes the synthesis of activated sulfate.</text>
</comment>
<evidence type="ECO:0000256" key="1">
    <source>
        <dbReference type="ARBA" id="ARBA00001823"/>
    </source>
</evidence>
<dbReference type="SUPFAM" id="SSF52540">
    <property type="entry name" value="P-loop containing nucleoside triphosphate hydrolases"/>
    <property type="match status" value="1"/>
</dbReference>
<dbReference type="EMBL" id="BX248583">
    <property type="protein sequence ID" value="CAD83685.1"/>
    <property type="molecule type" value="Genomic_DNA"/>
</dbReference>
<feature type="active site" description="Phosphoserine intermediate" evidence="14">
    <location>
        <position position="120"/>
    </location>
</feature>
<dbReference type="NCBIfam" id="TIGR00455">
    <property type="entry name" value="apsK"/>
    <property type="match status" value="1"/>
</dbReference>
<name>Q7VQG6_BLOFL</name>
<dbReference type="HAMAP" id="MF_00065">
    <property type="entry name" value="Adenylyl_sulf_kinase"/>
    <property type="match status" value="1"/>
</dbReference>
<dbReference type="NCBIfam" id="NF003013">
    <property type="entry name" value="PRK03846.1"/>
    <property type="match status" value="1"/>
</dbReference>
<dbReference type="Proteomes" id="UP000002192">
    <property type="component" value="Chromosome"/>
</dbReference>